<gene>
    <name evidence="2" type="ORF">APY09_03015</name>
</gene>
<organism evidence="2 3">
    <name type="scientific">Schaalia odontolytica</name>
    <dbReference type="NCBI Taxonomy" id="1660"/>
    <lineage>
        <taxon>Bacteria</taxon>
        <taxon>Bacillati</taxon>
        <taxon>Actinomycetota</taxon>
        <taxon>Actinomycetes</taxon>
        <taxon>Actinomycetales</taxon>
        <taxon>Actinomycetaceae</taxon>
        <taxon>Schaalia</taxon>
    </lineage>
</organism>
<feature type="transmembrane region" description="Helical" evidence="1">
    <location>
        <begin position="58"/>
        <end position="83"/>
    </location>
</feature>
<reference evidence="2 3" key="1">
    <citation type="submission" date="2015-10" db="EMBL/GenBank/DDBJ databases">
        <title>Draft Genome of Actinomyces odontolyticus subsp. actinosynbacter strain XH001.</title>
        <authorList>
            <person name="Mclean J.S."/>
            <person name="He X."/>
        </authorList>
    </citation>
    <scope>NUCLEOTIDE SEQUENCE [LARGE SCALE GENOMIC DNA]</scope>
    <source>
        <strain evidence="2 3">XH001</strain>
    </source>
</reference>
<accession>A0A0V8RZE1</accession>
<comment type="caution">
    <text evidence="2">The sequence shown here is derived from an EMBL/GenBank/DDBJ whole genome shotgun (WGS) entry which is preliminary data.</text>
</comment>
<dbReference type="RefSeq" id="WP_060566109.1">
    <property type="nucleotide sequence ID" value="NZ_CP040006.1"/>
</dbReference>
<name>A0A0V8RZE1_9ACTO</name>
<keyword evidence="1" id="KW-1133">Transmembrane helix</keyword>
<evidence type="ECO:0000256" key="1">
    <source>
        <dbReference type="SAM" id="Phobius"/>
    </source>
</evidence>
<dbReference type="EMBL" id="LLVT01000001">
    <property type="protein sequence ID" value="KSW13338.1"/>
    <property type="molecule type" value="Genomic_DNA"/>
</dbReference>
<evidence type="ECO:0000313" key="3">
    <source>
        <dbReference type="Proteomes" id="UP000054686"/>
    </source>
</evidence>
<protein>
    <submittedName>
        <fullName evidence="2">Uncharacterized protein</fullName>
    </submittedName>
</protein>
<proteinExistence type="predicted"/>
<feature type="transmembrane region" description="Helical" evidence="1">
    <location>
        <begin position="20"/>
        <end position="38"/>
    </location>
</feature>
<dbReference type="AlphaFoldDB" id="A0A0V8RZE1"/>
<dbReference type="OrthoDB" id="3268241at2"/>
<keyword evidence="1" id="KW-0812">Transmembrane</keyword>
<dbReference type="Proteomes" id="UP000054686">
    <property type="component" value="Unassembled WGS sequence"/>
</dbReference>
<keyword evidence="1" id="KW-0472">Membrane</keyword>
<evidence type="ECO:0000313" key="2">
    <source>
        <dbReference type="EMBL" id="KSW13338.1"/>
    </source>
</evidence>
<sequence length="95" mass="10163">MSESTSGVSPSTKKSGNYKIPLILGAIGLLLMISPFFYSAYVDATVGRGDPNSVSSGWAFVWAFYRFTPAGVIVLVIALFMAFAEKISNMPSSDN</sequence>